<dbReference type="InterPro" id="IPR057326">
    <property type="entry name" value="KR_dom"/>
</dbReference>
<feature type="domain" description="PKS/mFAS DH" evidence="11">
    <location>
        <begin position="963"/>
        <end position="1278"/>
    </location>
</feature>
<dbReference type="GO" id="GO:0006633">
    <property type="term" value="P:fatty acid biosynthetic process"/>
    <property type="evidence" value="ECO:0007669"/>
    <property type="project" value="InterPro"/>
</dbReference>
<keyword evidence="3" id="KW-0808">Transferase</keyword>
<dbReference type="InterPro" id="IPR020841">
    <property type="entry name" value="PKS_Beta-ketoAc_synthase_dom"/>
</dbReference>
<feature type="active site" description="Proton donor; for dehydratase activity" evidence="8">
    <location>
        <position position="1196"/>
    </location>
</feature>
<dbReference type="Gene3D" id="3.40.50.720">
    <property type="entry name" value="NAD(P)-binding Rossmann-like Domain"/>
    <property type="match status" value="3"/>
</dbReference>
<dbReference type="InterPro" id="IPR056501">
    <property type="entry name" value="NAD-bd_HRPKS_sdrA"/>
</dbReference>
<reference evidence="12 13" key="1">
    <citation type="journal article" date="2019" name="Mol. Biol. Evol.">
        <title>Blast fungal genomes show frequent chromosomal changes, gene gains and losses, and effector gene turnover.</title>
        <authorList>
            <person name="Gomez Luciano L.B."/>
            <person name="Jason Tsai I."/>
            <person name="Chuma I."/>
            <person name="Tosa Y."/>
            <person name="Chen Y.H."/>
            <person name="Li J.Y."/>
            <person name="Li M.Y."/>
            <person name="Jade Lu M.Y."/>
            <person name="Nakayashiki H."/>
            <person name="Li W.H."/>
        </authorList>
    </citation>
    <scope>NUCLEOTIDE SEQUENCE [LARGE SCALE GENOMIC DNA]</scope>
    <source>
        <strain evidence="12 13">NI907</strain>
    </source>
</reference>
<dbReference type="Pfam" id="PF00698">
    <property type="entry name" value="Acyl_transf_1"/>
    <property type="match status" value="1"/>
</dbReference>
<gene>
    <name evidence="13" type="ORF">PgNI_10716</name>
</gene>
<dbReference type="Pfam" id="PF16197">
    <property type="entry name" value="KAsynt_C_assoc"/>
    <property type="match status" value="1"/>
</dbReference>
<protein>
    <recommendedName>
        <fullName evidence="14">Carrier domain-containing protein</fullName>
    </recommendedName>
</protein>
<dbReference type="Pfam" id="PF08659">
    <property type="entry name" value="KR"/>
    <property type="match status" value="1"/>
</dbReference>
<dbReference type="InterPro" id="IPR001227">
    <property type="entry name" value="Ac_transferase_dom_sf"/>
</dbReference>
<reference evidence="13" key="3">
    <citation type="submission" date="2025-08" db="UniProtKB">
        <authorList>
            <consortium name="RefSeq"/>
        </authorList>
    </citation>
    <scope>IDENTIFICATION</scope>
    <source>
        <strain evidence="13">NI907</strain>
    </source>
</reference>
<sequence>MSTTEGQPAAPAGSPSPRGAIAVVGLACRFPGNANNISGLWQMMEDGISAWTKIPEARMNVCGYYHPDPSRRGSFHFRGAHFLQNDLAEFDAGFFSISPNEAIAMDPQQRMLLEVTYEAMETAGIPKEKIDGTDATVWIGSFVKDYEQLCLRDQDQTPQYAATGNGIAILGNRISHCYNLAGTSQTMDTGCSASLVSIHQACQSLLSGECSTAIAGGVGLILTPNTILPMTSVGFLSSDGKCFAFDSRANGYGRGEGAGIVILRRLEDAIANNDVIRGVIRSTASNQDGRTPGITMPSLERQMSNIVQTYRKAGLDTDRTEFVECHGTGTKAGDVRELEAIYRAISTNRDIDNPVIVGSVKTNIGHLEGAAGVAGVIKAVLATEKGFIPKHLNFIEPNPNIDFEGWRVKVPTELTPWPVPGLRRASVNCFGFGGTNAHAIIEDAAHHLSEANLAGFHASHLFPGDTLLESTKAYPQGFVDDDAPRLFVYSAHEEERVSLVAQSHAPYLRKRVEDGSATSKLMNQYAHTLLERRSKLGWKAFLVARSPADLLRKIFNFDNSLVMDSPRDAQVRTALVFGGQGAQWHAMGRELLEYAVFKSSIEAADSYIRHELGADFSLLEVLTSDQDGSRVDLPRVSQISTTAVQVALVEVLHASNVAPVAVVGHSSGEIAAAYAAGAINCESAWKIAYYRGHCVASWQEKDNVPPGRMLAVGLSARDVQRFIDQTSGGNVQIACYNGPSSVTLSGDEAAILEVQNLLAESGCFSRLVSVNAAYHSQHMEHVTTDYLQKLGSIEIQDAASGPVLYSSLTGSKISPSRLGAKHWIKTLTSPVLFHQAVQTMMRNASPTVIVELSPTGIWEGTIRRVLTTMDYHEPVPYFSVLQNDTGAMNSTLQVLGELWTRGVPIKMDWTYSKSQSQQSSLVQNSRPPQHLHDLPPYPWNHDKLYWYESQLSKNNRFRTHGREDLIGAPFDLGIKTEKSWRGFFRLKENPWIEHHQVQKSILYPAAGMVAMALQAGQQLAEMSRQEVIGFEVKSLSILAPIIVPTWTDGLEHAISTKLRKSENNEPLQGVAIYDFSIYTKPDGIATTKHAEGQLHILYGDVASSTLVEMQLEDSAHRNTYSRYKETSDEEMSPRQLYEELNNLGLNYGPLFRNIKKMSRSSRSGGYCQSQVQIPDTASVMPFGYEFPHLIHPATLDSFLQTVFAIGEGVMLPCYIDSIFVSADMPQGAGSRFLGYTTAQMTASRSAVADVVMFDDQLDQVRVSIKGLKFKSAVAAVGDGAGFLSNNRNLCSEIVWKEDIGGTSVGDLMTWVDCLGHTKPALCVLQLGSVSGIAFRVIEALENGYGTPRFGSYTLCDREDLIFSQLQHEYAGAPVMQRILWEPMQQVAMTSQYDLIILDASQLQHLVEASHVLNPGGYIIVQLESVVDDNKNNDTDCLRITKRLANAGFRNPKKLHDNSGQHSYFVAHSFNTPDKPTGGQLHVTILRPELLTPFVDKLNKSLINSLGALPQITCTSVAVSAHGKFDSRTVYISLLEAETPLIFDLGESQWEMLHGIFRTKQLLWVTAGAHMSNINPLMAASIGLMRTIRSEGGQKRLVSVDIDPSTDNNIVSTSKTLCDILEANFVTSTAVRESEYVIRNGKRFIPRLVTLPAVNSLLEKEAHLPDRLEEFPLWQDDCQVKLAPESVGSRLGLYFMKDDTMTRPLKETEIRVKVKQSHLLPHDIEALRGNGGEVGSDAVGTILEVGSKVSSHFKVNDPVVVFARGTISSAIITEQKFLWSRGTANHPPHRSFSPTAFISAAYGLVISGRLRTEHTVLIHAAASAYGQAAVYIAKAKGASVIAAVTSPEQREVVRALGVADDRIVDGRDDAFVGPVGRLTGGRGVDVVFSPASRSLVANFRSCAEFGRIAQLASENLKLPSMEQAVLKNLSLETFDIFKLVEKQPWVVEEAINEVNALLKNSISACSTHPMTFRKFESLGTEAIDTTTDPWLGLHVAEAREDTRVMMPVNLTEPLQLNSSGTYVLVGGLGGIGRSIAQLMVERGAHHLAFLSRSGAKSKPAMDLISSLKLKGVEVQDLKVDICDEKEMRETFSFVQQNMPPIKGAIQCAAVLEDSIFDKMTYTKWAKAFHPKAIGSWNLHNSLPDTLDFLIFLSSSAGVLGNRGQANYAAGNTFQDALAHHRASLGRRSVSLDLGLVLGAGMVAENERLLDVMLANGFFGIGLRHVRFLLERAMSPQQQRPGSGRGLLRLPTQVVTQMGSGGLVLQDRPVDPFWTRSPLFRYLNQVDLPAGTVDFFATGAGEDVGDDRHHGRSGSKSSSNNSNNAGQDLRIAIRRASSPEKAASIAVGAVTRALARFMGVGLGCSSSSSSGSTAGSRPNTAAGSANTSFVSTPVSSTFSSAAVVTVPLPRASTGGLLDPSRSTVSYGVDSLVKLNITRWIVDQSGVAIGDVDEFPSINELGAKIAELVLAGSAGETN</sequence>
<dbReference type="InterPro" id="IPR011032">
    <property type="entry name" value="GroES-like_sf"/>
</dbReference>
<dbReference type="InterPro" id="IPR014043">
    <property type="entry name" value="Acyl_transferase_dom"/>
</dbReference>
<dbReference type="InterPro" id="IPR049551">
    <property type="entry name" value="PKS_DH_C"/>
</dbReference>
<proteinExistence type="predicted"/>
<dbReference type="InterPro" id="IPR042104">
    <property type="entry name" value="PKS_dehydratase_sf"/>
</dbReference>
<dbReference type="GO" id="GO:0004312">
    <property type="term" value="F:fatty acid synthase activity"/>
    <property type="evidence" value="ECO:0007669"/>
    <property type="project" value="TreeGrafter"/>
</dbReference>
<keyword evidence="2" id="KW-0597">Phosphoprotein</keyword>
<dbReference type="Pfam" id="PF21089">
    <property type="entry name" value="PKS_DH_N"/>
    <property type="match status" value="1"/>
</dbReference>
<dbReference type="PROSITE" id="PS52019">
    <property type="entry name" value="PKS_MFAS_DH"/>
    <property type="match status" value="1"/>
</dbReference>
<evidence type="ECO:0000256" key="9">
    <source>
        <dbReference type="SAM" id="MobiDB-lite"/>
    </source>
</evidence>
<evidence type="ECO:0000256" key="6">
    <source>
        <dbReference type="ARBA" id="ARBA00023268"/>
    </source>
</evidence>
<dbReference type="SMART" id="SM00826">
    <property type="entry name" value="PKS_DH"/>
    <property type="match status" value="1"/>
</dbReference>
<dbReference type="GeneID" id="41965595"/>
<keyword evidence="6" id="KW-0511">Multifunctional enzyme</keyword>
<evidence type="ECO:0000256" key="5">
    <source>
        <dbReference type="ARBA" id="ARBA00023002"/>
    </source>
</evidence>
<feature type="region of interest" description="N-terminal hotdog fold" evidence="8">
    <location>
        <begin position="963"/>
        <end position="1101"/>
    </location>
</feature>
<dbReference type="Gene3D" id="3.40.47.10">
    <property type="match status" value="1"/>
</dbReference>
<reference evidence="13" key="2">
    <citation type="submission" date="2019-10" db="EMBL/GenBank/DDBJ databases">
        <authorList>
            <consortium name="NCBI Genome Project"/>
        </authorList>
    </citation>
    <scope>NUCLEOTIDE SEQUENCE</scope>
    <source>
        <strain evidence="13">NI907</strain>
    </source>
</reference>
<dbReference type="InterPro" id="IPR018201">
    <property type="entry name" value="Ketoacyl_synth_AS"/>
</dbReference>
<evidence type="ECO:0000256" key="3">
    <source>
        <dbReference type="ARBA" id="ARBA00022679"/>
    </source>
</evidence>
<keyword evidence="12" id="KW-1185">Reference proteome</keyword>
<accession>A0A6P8AYJ0</accession>
<dbReference type="InterPro" id="IPR016036">
    <property type="entry name" value="Malonyl_transacylase_ACP-bd"/>
</dbReference>
<dbReference type="InterPro" id="IPR020843">
    <property type="entry name" value="ER"/>
</dbReference>
<dbReference type="PANTHER" id="PTHR43775:SF29">
    <property type="entry name" value="ASPERFURANONE POLYKETIDE SYNTHASE AFOG-RELATED"/>
    <property type="match status" value="1"/>
</dbReference>
<dbReference type="GO" id="GO:0044550">
    <property type="term" value="P:secondary metabolite biosynthetic process"/>
    <property type="evidence" value="ECO:0007669"/>
    <property type="project" value="UniProtKB-ARBA"/>
</dbReference>
<dbReference type="GO" id="GO:0004315">
    <property type="term" value="F:3-oxoacyl-[acyl-carrier-protein] synthase activity"/>
    <property type="evidence" value="ECO:0007669"/>
    <property type="project" value="InterPro"/>
</dbReference>
<evidence type="ECO:0008006" key="14">
    <source>
        <dbReference type="Google" id="ProtNLM"/>
    </source>
</evidence>
<keyword evidence="4" id="KW-0521">NADP</keyword>
<dbReference type="GO" id="GO:0016491">
    <property type="term" value="F:oxidoreductase activity"/>
    <property type="evidence" value="ECO:0007669"/>
    <property type="project" value="UniProtKB-KW"/>
</dbReference>
<dbReference type="InterPro" id="IPR032821">
    <property type="entry name" value="PKS_assoc"/>
</dbReference>
<dbReference type="Pfam" id="PF23114">
    <property type="entry name" value="NAD-bd_HRPKS_sdrA"/>
    <property type="match status" value="1"/>
</dbReference>
<dbReference type="SUPFAM" id="SSF53901">
    <property type="entry name" value="Thiolase-like"/>
    <property type="match status" value="1"/>
</dbReference>
<dbReference type="Pfam" id="PF02801">
    <property type="entry name" value="Ketoacyl-synt_C"/>
    <property type="match status" value="1"/>
</dbReference>
<evidence type="ECO:0000256" key="7">
    <source>
        <dbReference type="ARBA" id="ARBA00023315"/>
    </source>
</evidence>
<keyword evidence="7" id="KW-0012">Acyltransferase</keyword>
<dbReference type="SMART" id="SM00827">
    <property type="entry name" value="PKS_AT"/>
    <property type="match status" value="1"/>
</dbReference>
<feature type="region of interest" description="Disordered" evidence="9">
    <location>
        <begin position="2301"/>
        <end position="2324"/>
    </location>
</feature>
<dbReference type="InterPro" id="IPR016039">
    <property type="entry name" value="Thiolase-like"/>
</dbReference>
<dbReference type="InterPro" id="IPR013968">
    <property type="entry name" value="PKS_KR"/>
</dbReference>
<evidence type="ECO:0000313" key="13">
    <source>
        <dbReference type="RefSeq" id="XP_030979985.1"/>
    </source>
</evidence>
<dbReference type="SUPFAM" id="SSF52151">
    <property type="entry name" value="FabD/lysophospholipase-like"/>
    <property type="match status" value="1"/>
</dbReference>
<dbReference type="Pfam" id="PF00109">
    <property type="entry name" value="ketoacyl-synt"/>
    <property type="match status" value="1"/>
</dbReference>
<dbReference type="CDD" id="cd00833">
    <property type="entry name" value="PKS"/>
    <property type="match status" value="1"/>
</dbReference>
<keyword evidence="5" id="KW-0560">Oxidoreductase</keyword>
<dbReference type="SUPFAM" id="SSF55048">
    <property type="entry name" value="Probable ACP-binding domain of malonyl-CoA ACP transacylase"/>
    <property type="match status" value="1"/>
</dbReference>
<dbReference type="Pfam" id="PF00107">
    <property type="entry name" value="ADH_zinc_N"/>
    <property type="match status" value="1"/>
</dbReference>
<evidence type="ECO:0000256" key="4">
    <source>
        <dbReference type="ARBA" id="ARBA00022857"/>
    </source>
</evidence>
<dbReference type="Gene3D" id="3.90.180.10">
    <property type="entry name" value="Medium-chain alcohol dehydrogenases, catalytic domain"/>
    <property type="match status" value="1"/>
</dbReference>
<evidence type="ECO:0000313" key="12">
    <source>
        <dbReference type="Proteomes" id="UP000515153"/>
    </source>
</evidence>
<evidence type="ECO:0000256" key="8">
    <source>
        <dbReference type="PROSITE-ProRule" id="PRU01363"/>
    </source>
</evidence>
<dbReference type="InterPro" id="IPR049552">
    <property type="entry name" value="PKS_DH_N"/>
</dbReference>
<dbReference type="Pfam" id="PF14765">
    <property type="entry name" value="PS-DH"/>
    <property type="match status" value="1"/>
</dbReference>
<feature type="region of interest" description="Disordered" evidence="9">
    <location>
        <begin position="2364"/>
        <end position="2386"/>
    </location>
</feature>
<dbReference type="SMART" id="SM00825">
    <property type="entry name" value="PKS_KS"/>
    <property type="match status" value="1"/>
</dbReference>
<dbReference type="InterPro" id="IPR014031">
    <property type="entry name" value="Ketoacyl_synth_C"/>
</dbReference>
<dbReference type="InterPro" id="IPR036291">
    <property type="entry name" value="NAD(P)-bd_dom_sf"/>
</dbReference>
<organism evidence="12 13">
    <name type="scientific">Pyricularia grisea</name>
    <name type="common">Crabgrass-specific blast fungus</name>
    <name type="synonym">Magnaporthe grisea</name>
    <dbReference type="NCBI Taxonomy" id="148305"/>
    <lineage>
        <taxon>Eukaryota</taxon>
        <taxon>Fungi</taxon>
        <taxon>Dikarya</taxon>
        <taxon>Ascomycota</taxon>
        <taxon>Pezizomycotina</taxon>
        <taxon>Sordariomycetes</taxon>
        <taxon>Sordariomycetidae</taxon>
        <taxon>Magnaporthales</taxon>
        <taxon>Pyriculariaceae</taxon>
        <taxon>Pyricularia</taxon>
    </lineage>
</organism>
<feature type="compositionally biased region" description="Polar residues" evidence="9">
    <location>
        <begin position="2375"/>
        <end position="2384"/>
    </location>
</feature>
<dbReference type="Proteomes" id="UP000515153">
    <property type="component" value="Chromosome VII"/>
</dbReference>
<keyword evidence="1" id="KW-0596">Phosphopantetheine</keyword>
<evidence type="ECO:0000256" key="1">
    <source>
        <dbReference type="ARBA" id="ARBA00022450"/>
    </source>
</evidence>
<dbReference type="Gene3D" id="3.10.129.110">
    <property type="entry name" value="Polyketide synthase dehydratase"/>
    <property type="match status" value="1"/>
</dbReference>
<dbReference type="InterPro" id="IPR014030">
    <property type="entry name" value="Ketoacyl_synth_N"/>
</dbReference>
<dbReference type="SMART" id="SM00822">
    <property type="entry name" value="PKS_KR"/>
    <property type="match status" value="1"/>
</dbReference>
<name>A0A6P8AYJ0_PYRGI</name>
<dbReference type="InterPro" id="IPR020807">
    <property type="entry name" value="PKS_DH"/>
</dbReference>
<dbReference type="Gene3D" id="3.30.70.3290">
    <property type="match status" value="1"/>
</dbReference>
<dbReference type="RefSeq" id="XP_030979985.1">
    <property type="nucleotide sequence ID" value="XM_031130689.1"/>
</dbReference>
<evidence type="ECO:0000256" key="2">
    <source>
        <dbReference type="ARBA" id="ARBA00022553"/>
    </source>
</evidence>
<dbReference type="SMART" id="SM00829">
    <property type="entry name" value="PKS_ER"/>
    <property type="match status" value="1"/>
</dbReference>
<dbReference type="KEGG" id="pgri:PgNI_10716"/>
<dbReference type="CDD" id="cd05195">
    <property type="entry name" value="enoyl_red"/>
    <property type="match status" value="1"/>
</dbReference>
<dbReference type="SUPFAM" id="SSF50129">
    <property type="entry name" value="GroES-like"/>
    <property type="match status" value="1"/>
</dbReference>
<dbReference type="InterPro" id="IPR050091">
    <property type="entry name" value="PKS_NRPS_Biosynth_Enz"/>
</dbReference>
<dbReference type="Gene3D" id="3.40.366.10">
    <property type="entry name" value="Malonyl-Coenzyme A Acyl Carrier Protein, domain 2"/>
    <property type="match status" value="1"/>
</dbReference>
<feature type="region of interest" description="C-terminal hotdog fold" evidence="8">
    <location>
        <begin position="1128"/>
        <end position="1278"/>
    </location>
</feature>
<evidence type="ECO:0000259" key="11">
    <source>
        <dbReference type="PROSITE" id="PS52019"/>
    </source>
</evidence>
<dbReference type="InterPro" id="IPR013149">
    <property type="entry name" value="ADH-like_C"/>
</dbReference>
<evidence type="ECO:0000259" key="10">
    <source>
        <dbReference type="PROSITE" id="PS52004"/>
    </source>
</evidence>
<dbReference type="SUPFAM" id="SSF51735">
    <property type="entry name" value="NAD(P)-binding Rossmann-fold domains"/>
    <property type="match status" value="2"/>
</dbReference>
<dbReference type="PROSITE" id="PS52004">
    <property type="entry name" value="KS3_2"/>
    <property type="match status" value="1"/>
</dbReference>
<dbReference type="PROSITE" id="PS00606">
    <property type="entry name" value="KS3_1"/>
    <property type="match status" value="1"/>
</dbReference>
<feature type="active site" description="Proton acceptor; for dehydratase activity" evidence="8">
    <location>
        <position position="995"/>
    </location>
</feature>
<dbReference type="InterPro" id="IPR016035">
    <property type="entry name" value="Acyl_Trfase/lysoPLipase"/>
</dbReference>
<feature type="compositionally biased region" description="Low complexity" evidence="9">
    <location>
        <begin position="2312"/>
        <end position="2322"/>
    </location>
</feature>
<feature type="domain" description="Ketosynthase family 3 (KS3)" evidence="10">
    <location>
        <begin position="18"/>
        <end position="443"/>
    </location>
</feature>
<dbReference type="InterPro" id="IPR049900">
    <property type="entry name" value="PKS_mFAS_DH"/>
</dbReference>
<dbReference type="PANTHER" id="PTHR43775">
    <property type="entry name" value="FATTY ACID SYNTHASE"/>
    <property type="match status" value="1"/>
</dbReference>
<feature type="compositionally biased region" description="Low complexity" evidence="9">
    <location>
        <begin position="2364"/>
        <end position="2374"/>
    </location>
</feature>